<dbReference type="Gene3D" id="3.60.21.10">
    <property type="match status" value="1"/>
</dbReference>
<evidence type="ECO:0000256" key="2">
    <source>
        <dbReference type="ARBA" id="ARBA00008294"/>
    </source>
</evidence>
<dbReference type="CDD" id="cd00144">
    <property type="entry name" value="MPP_PPP_family"/>
    <property type="match status" value="1"/>
</dbReference>
<dbReference type="PANTHER" id="PTHR45668:SF5">
    <property type="entry name" value="SERINE_THREONINE-PROTEIN PHOSPHATASE 5"/>
    <property type="match status" value="1"/>
</dbReference>
<dbReference type="InterPro" id="IPR006186">
    <property type="entry name" value="Ser/Thr-sp_prot-phosphatase"/>
</dbReference>
<reference evidence="8" key="1">
    <citation type="submission" date="2021-01" db="EMBL/GenBank/DDBJ databases">
        <authorList>
            <person name="Corre E."/>
            <person name="Pelletier E."/>
            <person name="Niang G."/>
            <person name="Scheremetjew M."/>
            <person name="Finn R."/>
            <person name="Kale V."/>
            <person name="Holt S."/>
            <person name="Cochrane G."/>
            <person name="Meng A."/>
            <person name="Brown T."/>
            <person name="Cohen L."/>
        </authorList>
    </citation>
    <scope>NUCLEOTIDE SEQUENCE</scope>
    <source>
        <strain evidence="8">CCMP281</strain>
    </source>
</reference>
<evidence type="ECO:0000256" key="6">
    <source>
        <dbReference type="SAM" id="MobiDB-lite"/>
    </source>
</evidence>
<gene>
    <name evidence="8" type="ORF">HERI1096_LOCUS27678</name>
</gene>
<keyword evidence="5" id="KW-0464">Manganese</keyword>
<feature type="region of interest" description="Disordered" evidence="6">
    <location>
        <begin position="173"/>
        <end position="211"/>
    </location>
</feature>
<sequence>MAFDHLPLATIVNRQVIVVHGGIDSELTIPQLEACPRHAYVSVKKKTEAISWLMHARASKMPSIKPIHSVLWNDPAKACGTATNDSRGTGLTFGPDVLAAFLKRNQLGFVIRSHEAVMEGYAYPFGPAHPLVTLFSASNYGGRSKNKGAFALLSAESCDHPAESTTAPLIAPAAPAAQSPPPSAAPSAVPLPKRSASAHANATTNAPSPARLLPKRAASANTQAAALQASTSQHSLRSLTSSSLVPSDTRVVPLASGGTITFVQYEAKALSRVQMEQENLKMLHALLFEHRVGLLKAWLKADTSGSGRILVGIWSSAARPVMGLAFTLLSLKRQLLFPPILDEKSGTVDYRAFIHAFKLALPSASPLFRHRHHLLALCHKVDDDASGVVTVSEFGACCVALKNHLGSKAPMVLAKPARVLDALGHVGKQALRSGSIDVAELAAQFQVLHSQGGSPEVNDSIFYPSPSRSERVCGWMSLRMARLFVHSVTVTSS</sequence>
<dbReference type="EMBL" id="HBHX01050116">
    <property type="protein sequence ID" value="CAE0129583.1"/>
    <property type="molecule type" value="Transcribed_RNA"/>
</dbReference>
<dbReference type="InterPro" id="IPR029052">
    <property type="entry name" value="Metallo-depent_PP-like"/>
</dbReference>
<dbReference type="PANTHER" id="PTHR45668">
    <property type="entry name" value="SERINE/THREONINE-PROTEIN PHOSPHATASE 5-RELATED"/>
    <property type="match status" value="1"/>
</dbReference>
<dbReference type="GO" id="GO:0016787">
    <property type="term" value="F:hydrolase activity"/>
    <property type="evidence" value="ECO:0007669"/>
    <property type="project" value="InterPro"/>
</dbReference>
<proteinExistence type="inferred from homology"/>
<dbReference type="SUPFAM" id="SSF47473">
    <property type="entry name" value="EF-hand"/>
    <property type="match status" value="1"/>
</dbReference>
<comment type="cofactor">
    <cofactor evidence="1">
        <name>Mn(2+)</name>
        <dbReference type="ChEBI" id="CHEBI:29035"/>
    </cofactor>
</comment>
<dbReference type="GO" id="GO:0005509">
    <property type="term" value="F:calcium ion binding"/>
    <property type="evidence" value="ECO:0007669"/>
    <property type="project" value="InterPro"/>
</dbReference>
<feature type="domain" description="EF-hand" evidence="7">
    <location>
        <begin position="369"/>
        <end position="404"/>
    </location>
</feature>
<dbReference type="PRINTS" id="PR00114">
    <property type="entry name" value="STPHPHTASE"/>
</dbReference>
<dbReference type="SUPFAM" id="SSF56300">
    <property type="entry name" value="Metallo-dependent phosphatases"/>
    <property type="match status" value="1"/>
</dbReference>
<dbReference type="AlphaFoldDB" id="A0A7S3BDH0"/>
<dbReference type="InterPro" id="IPR051134">
    <property type="entry name" value="PPP_phosphatase"/>
</dbReference>
<evidence type="ECO:0000313" key="8">
    <source>
        <dbReference type="EMBL" id="CAE0129583.1"/>
    </source>
</evidence>
<dbReference type="InterPro" id="IPR004843">
    <property type="entry name" value="Calcineurin-like_PHP"/>
</dbReference>
<keyword evidence="4" id="KW-0106">Calcium</keyword>
<name>A0A7S3BDH0_9EUKA</name>
<evidence type="ECO:0000256" key="3">
    <source>
        <dbReference type="ARBA" id="ARBA00022723"/>
    </source>
</evidence>
<dbReference type="InterPro" id="IPR011992">
    <property type="entry name" value="EF-hand-dom_pair"/>
</dbReference>
<keyword evidence="3" id="KW-0479">Metal-binding</keyword>
<evidence type="ECO:0000256" key="4">
    <source>
        <dbReference type="ARBA" id="ARBA00022837"/>
    </source>
</evidence>
<comment type="similarity">
    <text evidence="2">Belongs to the PPP phosphatase family.</text>
</comment>
<dbReference type="InterPro" id="IPR002048">
    <property type="entry name" value="EF_hand_dom"/>
</dbReference>
<feature type="compositionally biased region" description="Low complexity" evidence="6">
    <location>
        <begin position="185"/>
        <end position="210"/>
    </location>
</feature>
<accession>A0A7S3BDH0</accession>
<evidence type="ECO:0000259" key="7">
    <source>
        <dbReference type="PROSITE" id="PS50222"/>
    </source>
</evidence>
<dbReference type="Pfam" id="PF00149">
    <property type="entry name" value="Metallophos"/>
    <property type="match status" value="1"/>
</dbReference>
<dbReference type="SMART" id="SM00156">
    <property type="entry name" value="PP2Ac"/>
    <property type="match status" value="1"/>
</dbReference>
<dbReference type="PROSITE" id="PS50222">
    <property type="entry name" value="EF_HAND_2"/>
    <property type="match status" value="1"/>
</dbReference>
<evidence type="ECO:0000256" key="5">
    <source>
        <dbReference type="ARBA" id="ARBA00023211"/>
    </source>
</evidence>
<evidence type="ECO:0000256" key="1">
    <source>
        <dbReference type="ARBA" id="ARBA00001936"/>
    </source>
</evidence>
<protein>
    <recommendedName>
        <fullName evidence="7">EF-hand domain-containing protein</fullName>
    </recommendedName>
</protein>
<dbReference type="PROSITE" id="PS00018">
    <property type="entry name" value="EF_HAND_1"/>
    <property type="match status" value="1"/>
</dbReference>
<dbReference type="InterPro" id="IPR018247">
    <property type="entry name" value="EF_Hand_1_Ca_BS"/>
</dbReference>
<organism evidence="8">
    <name type="scientific">Haptolina ericina</name>
    <dbReference type="NCBI Taxonomy" id="156174"/>
    <lineage>
        <taxon>Eukaryota</taxon>
        <taxon>Haptista</taxon>
        <taxon>Haptophyta</taxon>
        <taxon>Prymnesiophyceae</taxon>
        <taxon>Prymnesiales</taxon>
        <taxon>Prymnesiaceae</taxon>
        <taxon>Haptolina</taxon>
    </lineage>
</organism>